<comment type="caution">
    <text evidence="1">Lacks conserved residue(s) required for the propagation of feature annotation.</text>
</comment>
<dbReference type="Gene3D" id="3.40.50.200">
    <property type="entry name" value="Peptidase S8/S53 domain"/>
    <property type="match status" value="1"/>
</dbReference>
<comment type="similarity">
    <text evidence="1">Belongs to the peptidase S8 family.</text>
</comment>
<dbReference type="PROSITE" id="PS51892">
    <property type="entry name" value="SUBTILASE"/>
    <property type="match status" value="1"/>
</dbReference>
<evidence type="ECO:0000313" key="3">
    <source>
        <dbReference type="Proteomes" id="UP001195483"/>
    </source>
</evidence>
<dbReference type="InterPro" id="IPR036852">
    <property type="entry name" value="Peptidase_S8/S53_dom_sf"/>
</dbReference>
<name>A0AAE0RVL4_9BIVA</name>
<reference evidence="2" key="3">
    <citation type="submission" date="2023-05" db="EMBL/GenBank/DDBJ databases">
        <authorList>
            <person name="Smith C.H."/>
        </authorList>
    </citation>
    <scope>NUCLEOTIDE SEQUENCE</scope>
    <source>
        <strain evidence="2">CHS0354</strain>
        <tissue evidence="2">Mantle</tissue>
    </source>
</reference>
<dbReference type="GO" id="GO:0006508">
    <property type="term" value="P:proteolysis"/>
    <property type="evidence" value="ECO:0007669"/>
    <property type="project" value="InterPro"/>
</dbReference>
<proteinExistence type="inferred from homology"/>
<reference evidence="2" key="1">
    <citation type="journal article" date="2021" name="Genome Biol. Evol.">
        <title>A High-Quality Reference Genome for a Parasitic Bivalve with Doubly Uniparental Inheritance (Bivalvia: Unionida).</title>
        <authorList>
            <person name="Smith C.H."/>
        </authorList>
    </citation>
    <scope>NUCLEOTIDE SEQUENCE</scope>
    <source>
        <strain evidence="2">CHS0354</strain>
    </source>
</reference>
<dbReference type="SUPFAM" id="SSF52743">
    <property type="entry name" value="Subtilisin-like"/>
    <property type="match status" value="1"/>
</dbReference>
<accession>A0AAE0RVL4</accession>
<dbReference type="GO" id="GO:0004252">
    <property type="term" value="F:serine-type endopeptidase activity"/>
    <property type="evidence" value="ECO:0007669"/>
    <property type="project" value="InterPro"/>
</dbReference>
<sequence length="75" mass="8473">MQISTQMNQRNGDVYLTMKIVEAWQSGYNGSGITVSVVDQELQTDHSDLDANVRFDGHYDYVDNESDPNPPFNFG</sequence>
<keyword evidence="3" id="KW-1185">Reference proteome</keyword>
<gene>
    <name evidence="2" type="ORF">CHS0354_001224</name>
</gene>
<evidence type="ECO:0000313" key="2">
    <source>
        <dbReference type="EMBL" id="KAK3580090.1"/>
    </source>
</evidence>
<dbReference type="AlphaFoldDB" id="A0AAE0RVL4"/>
<evidence type="ECO:0000256" key="1">
    <source>
        <dbReference type="PROSITE-ProRule" id="PRU01240"/>
    </source>
</evidence>
<protein>
    <submittedName>
        <fullName evidence="2">Uncharacterized protein</fullName>
    </submittedName>
</protein>
<organism evidence="2 3">
    <name type="scientific">Potamilus streckersoni</name>
    <dbReference type="NCBI Taxonomy" id="2493646"/>
    <lineage>
        <taxon>Eukaryota</taxon>
        <taxon>Metazoa</taxon>
        <taxon>Spiralia</taxon>
        <taxon>Lophotrochozoa</taxon>
        <taxon>Mollusca</taxon>
        <taxon>Bivalvia</taxon>
        <taxon>Autobranchia</taxon>
        <taxon>Heteroconchia</taxon>
        <taxon>Palaeoheterodonta</taxon>
        <taxon>Unionida</taxon>
        <taxon>Unionoidea</taxon>
        <taxon>Unionidae</taxon>
        <taxon>Ambleminae</taxon>
        <taxon>Lampsilini</taxon>
        <taxon>Potamilus</taxon>
    </lineage>
</organism>
<dbReference type="EMBL" id="JAEAOA010000123">
    <property type="protein sequence ID" value="KAK3580090.1"/>
    <property type="molecule type" value="Genomic_DNA"/>
</dbReference>
<comment type="caution">
    <text evidence="2">The sequence shown here is derived from an EMBL/GenBank/DDBJ whole genome shotgun (WGS) entry which is preliminary data.</text>
</comment>
<reference evidence="2" key="2">
    <citation type="journal article" date="2021" name="Genome Biol. Evol.">
        <title>Developing a high-quality reference genome for a parasitic bivalve with doubly uniparental inheritance (Bivalvia: Unionida).</title>
        <authorList>
            <person name="Smith C.H."/>
        </authorList>
    </citation>
    <scope>NUCLEOTIDE SEQUENCE</scope>
    <source>
        <strain evidence="2">CHS0354</strain>
        <tissue evidence="2">Mantle</tissue>
    </source>
</reference>
<dbReference type="Proteomes" id="UP001195483">
    <property type="component" value="Unassembled WGS sequence"/>
</dbReference>